<evidence type="ECO:0000256" key="1">
    <source>
        <dbReference type="SAM" id="Phobius"/>
    </source>
</evidence>
<protein>
    <recommendedName>
        <fullName evidence="6">DUF3784 domain-containing protein</fullName>
    </recommendedName>
</protein>
<dbReference type="EMBL" id="CP071250">
    <property type="protein sequence ID" value="UUF07970.1"/>
    <property type="molecule type" value="Genomic_DNA"/>
</dbReference>
<accession>A0A9Q9CG61</accession>
<proteinExistence type="predicted"/>
<dbReference type="RefSeq" id="WP_055243811.1">
    <property type="nucleotide sequence ID" value="NZ_CP071249.1"/>
</dbReference>
<reference evidence="3 4" key="1">
    <citation type="submission" date="2021-03" db="EMBL/GenBank/DDBJ databases">
        <title>Comparative Genomics and Metabolomics in the genus Turicibacter.</title>
        <authorList>
            <person name="Maki J."/>
            <person name="Looft T."/>
        </authorList>
    </citation>
    <scope>NUCLEOTIDE SEQUENCE</scope>
    <source>
        <strain evidence="3">ISU324</strain>
        <strain evidence="2 4">MMM721</strain>
    </source>
</reference>
<evidence type="ECO:0000313" key="3">
    <source>
        <dbReference type="EMBL" id="UUF07970.1"/>
    </source>
</evidence>
<organism evidence="3 5">
    <name type="scientific">Turicibacter bilis</name>
    <dbReference type="NCBI Taxonomy" id="2735723"/>
    <lineage>
        <taxon>Bacteria</taxon>
        <taxon>Bacillati</taxon>
        <taxon>Bacillota</taxon>
        <taxon>Erysipelotrichia</taxon>
        <taxon>Erysipelotrichales</taxon>
        <taxon>Turicibacteraceae</taxon>
        <taxon>Turicibacter</taxon>
    </lineage>
</organism>
<sequence length="105" mass="12242">MIWMIHLFFFTIGISLILIGTGMILLNWVPKKSSQLKELSERYEHSIDEDELCLFEGGYRIALGICSTIAAMVLPYHPNPILIYLIILMCFMIFYCPIKYLFFNP</sequence>
<evidence type="ECO:0008006" key="6">
    <source>
        <dbReference type="Google" id="ProtNLM"/>
    </source>
</evidence>
<dbReference type="Proteomes" id="UP001058016">
    <property type="component" value="Chromosome"/>
</dbReference>
<keyword evidence="1" id="KW-1133">Transmembrane helix</keyword>
<feature type="transmembrane region" description="Helical" evidence="1">
    <location>
        <begin position="7"/>
        <end position="29"/>
    </location>
</feature>
<gene>
    <name evidence="2" type="ORF">J0J69_03970</name>
    <name evidence="3" type="ORF">J0J70_10150</name>
</gene>
<dbReference type="EMBL" id="CP071249">
    <property type="protein sequence ID" value="UUF06746.1"/>
    <property type="molecule type" value="Genomic_DNA"/>
</dbReference>
<evidence type="ECO:0000313" key="2">
    <source>
        <dbReference type="EMBL" id="UUF06746.1"/>
    </source>
</evidence>
<name>A0A9Q9CG61_9FIRM</name>
<evidence type="ECO:0000313" key="4">
    <source>
        <dbReference type="Proteomes" id="UP001058016"/>
    </source>
</evidence>
<keyword evidence="1" id="KW-0812">Transmembrane</keyword>
<feature type="transmembrane region" description="Helical" evidence="1">
    <location>
        <begin position="81"/>
        <end position="102"/>
    </location>
</feature>
<dbReference type="Proteomes" id="UP001058072">
    <property type="component" value="Chromosome"/>
</dbReference>
<keyword evidence="4" id="KW-1185">Reference proteome</keyword>
<keyword evidence="1" id="KW-0472">Membrane</keyword>
<evidence type="ECO:0000313" key="5">
    <source>
        <dbReference type="Proteomes" id="UP001058072"/>
    </source>
</evidence>
<dbReference type="AlphaFoldDB" id="A0A9Q9CG61"/>